<dbReference type="Proteomes" id="UP000031056">
    <property type="component" value="Unassembled WGS sequence"/>
</dbReference>
<dbReference type="GO" id="GO:0043527">
    <property type="term" value="C:tRNA methyltransferase complex"/>
    <property type="evidence" value="ECO:0007669"/>
    <property type="project" value="EnsemblFungi"/>
</dbReference>
<gene>
    <name evidence="4" type="ORF">M896_021860</name>
</gene>
<keyword evidence="1" id="KW-0489">Methyltransferase</keyword>
<dbReference type="GO" id="GO:0000049">
    <property type="term" value="F:tRNA binding"/>
    <property type="evidence" value="ECO:0007669"/>
    <property type="project" value="TreeGrafter"/>
</dbReference>
<evidence type="ECO:0000256" key="2">
    <source>
        <dbReference type="ARBA" id="ARBA00022679"/>
    </source>
</evidence>
<dbReference type="GO" id="GO:0030488">
    <property type="term" value="P:tRNA methylation"/>
    <property type="evidence" value="ECO:0007669"/>
    <property type="project" value="EnsemblFungi"/>
</dbReference>
<dbReference type="Gene3D" id="3.40.50.150">
    <property type="entry name" value="Vaccinia Virus protein VP39"/>
    <property type="match status" value="1"/>
</dbReference>
<dbReference type="OrthoDB" id="271595at2759"/>
<dbReference type="GO" id="GO:0106335">
    <property type="term" value="F:tRNA (5-carboxymethyluridine(34)-5-O)-methyltransferase activity"/>
    <property type="evidence" value="ECO:0007669"/>
    <property type="project" value="TreeGrafter"/>
</dbReference>
<dbReference type="RefSeq" id="XP_014564388.1">
    <property type="nucleotide sequence ID" value="XM_014708902.1"/>
</dbReference>
<comment type="caution">
    <text evidence="4">The sequence shown here is derived from an EMBL/GenBank/DDBJ whole genome shotgun (WGS) entry which is preliminary data.</text>
</comment>
<dbReference type="AlphaFoldDB" id="A0A0B2UH08"/>
<dbReference type="InterPro" id="IPR029063">
    <property type="entry name" value="SAM-dependent_MTases_sf"/>
</dbReference>
<dbReference type="SUPFAM" id="SSF53335">
    <property type="entry name" value="S-adenosyl-L-methionine-dependent methyltransferases"/>
    <property type="match status" value="1"/>
</dbReference>
<dbReference type="CDD" id="cd02440">
    <property type="entry name" value="AdoMet_MTases"/>
    <property type="match status" value="1"/>
</dbReference>
<evidence type="ECO:0000256" key="1">
    <source>
        <dbReference type="ARBA" id="ARBA00022603"/>
    </source>
</evidence>
<accession>A0A0B2UH08</accession>
<dbReference type="GO" id="GO:0002098">
    <property type="term" value="P:tRNA wobble uridine modification"/>
    <property type="evidence" value="ECO:0007669"/>
    <property type="project" value="EnsemblFungi"/>
</dbReference>
<keyword evidence="5" id="KW-1185">Reference proteome</keyword>
<dbReference type="GO" id="GO:0005737">
    <property type="term" value="C:cytoplasm"/>
    <property type="evidence" value="ECO:0007669"/>
    <property type="project" value="EnsemblFungi"/>
</dbReference>
<dbReference type="PANTHER" id="PTHR13069">
    <property type="entry name" value="ALKYLATED DNA REPAIR PROTEIN ALKB HOMOLOG 8"/>
    <property type="match status" value="1"/>
</dbReference>
<dbReference type="HOGENOM" id="CLU_029501_2_1_1"/>
<dbReference type="VEuPathDB" id="MicrosporidiaDB:M896_021860"/>
<dbReference type="EMBL" id="JOKQ01000002">
    <property type="protein sequence ID" value="KHN70346.1"/>
    <property type="molecule type" value="Genomic_DNA"/>
</dbReference>
<sequence length="210" mass="24193">MNDPNAFEHEFVHKFYEENASEFSDTRRKHWGMTRKFFDMYYTPDSLVLDAGCGNGRSFIVPGIIGLDYCGSLLEDAARVECMGLVRGDVLNMAFGDNSFDLVMSVAVIHHFSTSCRRKEAMNEMRRVLKDGGKMLLYVWGDAVSSKRKFSRAHDMSDGDYFASWKLRSDIKRYYYLYSIQELLMLCESTGFKVIDHGAEEESLFVILEK</sequence>
<dbReference type="Pfam" id="PF08241">
    <property type="entry name" value="Methyltransf_11"/>
    <property type="match status" value="1"/>
</dbReference>
<dbReference type="GO" id="GO:0005634">
    <property type="term" value="C:nucleus"/>
    <property type="evidence" value="ECO:0007669"/>
    <property type="project" value="EnsemblFungi"/>
</dbReference>
<dbReference type="GO" id="GO:0006448">
    <property type="term" value="P:regulation of translational elongation"/>
    <property type="evidence" value="ECO:0007669"/>
    <property type="project" value="EnsemblFungi"/>
</dbReference>
<evidence type="ECO:0000259" key="3">
    <source>
        <dbReference type="Pfam" id="PF08241"/>
    </source>
</evidence>
<keyword evidence="2" id="KW-0808">Transferase</keyword>
<reference evidence="4 5" key="1">
    <citation type="journal article" date="2014" name="MBio">
        <title>The Ordospora colligata genome; evolution of extreme reduction in microsporidia and host-to-parasite horizontal gene transfer.</title>
        <authorList>
            <person name="Pombert J.-F."/>
            <person name="Haag K.L."/>
            <person name="Beidas S."/>
            <person name="Ebert D."/>
            <person name="Keeling P.J."/>
        </authorList>
    </citation>
    <scope>NUCLEOTIDE SEQUENCE [LARGE SCALE GENOMIC DNA]</scope>
    <source>
        <strain evidence="4 5">OC4</strain>
    </source>
</reference>
<dbReference type="InterPro" id="IPR013216">
    <property type="entry name" value="Methyltransf_11"/>
</dbReference>
<evidence type="ECO:0000313" key="4">
    <source>
        <dbReference type="EMBL" id="KHN70346.1"/>
    </source>
</evidence>
<name>A0A0B2UH08_9MICR</name>
<dbReference type="GO" id="GO:0008757">
    <property type="term" value="F:S-adenosylmethionine-dependent methyltransferase activity"/>
    <property type="evidence" value="ECO:0007669"/>
    <property type="project" value="InterPro"/>
</dbReference>
<dbReference type="STRING" id="1354746.A0A0B2UH08"/>
<organism evidence="4 5">
    <name type="scientific">Ordospora colligata OC4</name>
    <dbReference type="NCBI Taxonomy" id="1354746"/>
    <lineage>
        <taxon>Eukaryota</taxon>
        <taxon>Fungi</taxon>
        <taxon>Fungi incertae sedis</taxon>
        <taxon>Microsporidia</taxon>
        <taxon>Ordosporidae</taxon>
        <taxon>Ordospora</taxon>
    </lineage>
</organism>
<dbReference type="InterPro" id="IPR051422">
    <property type="entry name" value="AlkB_tRNA_MeTrf/Diox"/>
</dbReference>
<dbReference type="GeneID" id="26261281"/>
<dbReference type="PANTHER" id="PTHR13069:SF37">
    <property type="entry name" value="FIRE DANCER"/>
    <property type="match status" value="1"/>
</dbReference>
<dbReference type="FunCoup" id="A0A0B2UH08">
    <property type="interactions" value="131"/>
</dbReference>
<dbReference type="InParanoid" id="A0A0B2UH08"/>
<evidence type="ECO:0000313" key="5">
    <source>
        <dbReference type="Proteomes" id="UP000031056"/>
    </source>
</evidence>
<protein>
    <recommendedName>
        <fullName evidence="3">Methyltransferase type 11 domain-containing protein</fullName>
    </recommendedName>
</protein>
<feature type="domain" description="Methyltransferase type 11" evidence="3">
    <location>
        <begin position="49"/>
        <end position="136"/>
    </location>
</feature>
<proteinExistence type="predicted"/>